<proteinExistence type="predicted"/>
<keyword evidence="2" id="KW-0732">Signal</keyword>
<gene>
    <name evidence="3" type="ORF">BAU07_17445</name>
</gene>
<feature type="chain" id="PRO_5008258948" evidence="2">
    <location>
        <begin position="31"/>
        <end position="172"/>
    </location>
</feature>
<dbReference type="KEGG" id="bfz:BAU07_17445"/>
<feature type="region of interest" description="Disordered" evidence="1">
    <location>
        <begin position="71"/>
        <end position="99"/>
    </location>
</feature>
<organism evidence="3 4">
    <name type="scientific">Bordetella flabilis</name>
    <dbReference type="NCBI Taxonomy" id="463014"/>
    <lineage>
        <taxon>Bacteria</taxon>
        <taxon>Pseudomonadati</taxon>
        <taxon>Pseudomonadota</taxon>
        <taxon>Betaproteobacteria</taxon>
        <taxon>Burkholderiales</taxon>
        <taxon>Alcaligenaceae</taxon>
        <taxon>Bordetella</taxon>
    </lineage>
</organism>
<dbReference type="EMBL" id="CP016172">
    <property type="protein sequence ID" value="ANN78661.1"/>
    <property type="molecule type" value="Genomic_DNA"/>
</dbReference>
<feature type="signal peptide" evidence="2">
    <location>
        <begin position="1"/>
        <end position="30"/>
    </location>
</feature>
<dbReference type="OrthoDB" id="8637603at2"/>
<evidence type="ECO:0000256" key="1">
    <source>
        <dbReference type="SAM" id="MobiDB-lite"/>
    </source>
</evidence>
<dbReference type="STRING" id="463014.BAU07_17445"/>
<dbReference type="AlphaFoldDB" id="A0A193GGU7"/>
<name>A0A193GGU7_9BORD</name>
<keyword evidence="4" id="KW-1185">Reference proteome</keyword>
<protein>
    <submittedName>
        <fullName evidence="3">Uncharacterized protein</fullName>
    </submittedName>
</protein>
<evidence type="ECO:0000313" key="4">
    <source>
        <dbReference type="Proteomes" id="UP000091926"/>
    </source>
</evidence>
<accession>A0A193GGU7</accession>
<reference evidence="3 4" key="1">
    <citation type="submission" date="2016-06" db="EMBL/GenBank/DDBJ databases">
        <title>Complete genome sequences of Bordetella bronchialis and Bordetella flabilis.</title>
        <authorList>
            <person name="LiPuma J.J."/>
            <person name="Spilker T."/>
        </authorList>
    </citation>
    <scope>NUCLEOTIDE SEQUENCE [LARGE SCALE GENOMIC DNA]</scope>
    <source>
        <strain evidence="3 4">AU10664</strain>
    </source>
</reference>
<sequence length="172" mass="18403">MNANRRGGRRTPRALLLLGIAGVLPAAAQADPQAQAHPQPSDAAQGVIEMESVAPAWPEADTVHELLRRETRAALARRRGPGLQGPTHAADSDSQTAQPADRIDLSAIYGVGKRLHVEVVLNGRRLRYRHGRKWPDQAPDGVGVYALRAIEGSCVRLDGASGNRHVCLAPTP</sequence>
<evidence type="ECO:0000256" key="2">
    <source>
        <dbReference type="SAM" id="SignalP"/>
    </source>
</evidence>
<dbReference type="Proteomes" id="UP000091926">
    <property type="component" value="Chromosome"/>
</dbReference>
<dbReference type="RefSeq" id="WP_066660101.1">
    <property type="nucleotide sequence ID" value="NZ_CBCSCL010000004.1"/>
</dbReference>
<evidence type="ECO:0000313" key="3">
    <source>
        <dbReference type="EMBL" id="ANN78661.1"/>
    </source>
</evidence>